<reference evidence="1" key="1">
    <citation type="journal article" date="2020" name="Stud. Mycol.">
        <title>101 Dothideomycetes genomes: a test case for predicting lifestyles and emergence of pathogens.</title>
        <authorList>
            <person name="Haridas S."/>
            <person name="Albert R."/>
            <person name="Binder M."/>
            <person name="Bloem J."/>
            <person name="Labutti K."/>
            <person name="Salamov A."/>
            <person name="Andreopoulos B."/>
            <person name="Baker S."/>
            <person name="Barry K."/>
            <person name="Bills G."/>
            <person name="Bluhm B."/>
            <person name="Cannon C."/>
            <person name="Castanera R."/>
            <person name="Culley D."/>
            <person name="Daum C."/>
            <person name="Ezra D."/>
            <person name="Gonzalez J."/>
            <person name="Henrissat B."/>
            <person name="Kuo A."/>
            <person name="Liang C."/>
            <person name="Lipzen A."/>
            <person name="Lutzoni F."/>
            <person name="Magnuson J."/>
            <person name="Mondo S."/>
            <person name="Nolan M."/>
            <person name="Ohm R."/>
            <person name="Pangilinan J."/>
            <person name="Park H.-J."/>
            <person name="Ramirez L."/>
            <person name="Alfaro M."/>
            <person name="Sun H."/>
            <person name="Tritt A."/>
            <person name="Yoshinaga Y."/>
            <person name="Zwiers L.-H."/>
            <person name="Turgeon B."/>
            <person name="Goodwin S."/>
            <person name="Spatafora J."/>
            <person name="Crous P."/>
            <person name="Grigoriev I."/>
        </authorList>
    </citation>
    <scope>NUCLEOTIDE SEQUENCE</scope>
    <source>
        <strain evidence="1">ATCC 74209</strain>
    </source>
</reference>
<evidence type="ECO:0000313" key="1">
    <source>
        <dbReference type="EMBL" id="KAF2197206.1"/>
    </source>
</evidence>
<proteinExistence type="predicted"/>
<dbReference type="EMBL" id="ML994265">
    <property type="protein sequence ID" value="KAF2197206.1"/>
    <property type="molecule type" value="Genomic_DNA"/>
</dbReference>
<dbReference type="AlphaFoldDB" id="A0A9P4JD19"/>
<protein>
    <submittedName>
        <fullName evidence="1">Uncharacterized protein</fullName>
    </submittedName>
</protein>
<organism evidence="1 2">
    <name type="scientific">Delitschia confertaspora ATCC 74209</name>
    <dbReference type="NCBI Taxonomy" id="1513339"/>
    <lineage>
        <taxon>Eukaryota</taxon>
        <taxon>Fungi</taxon>
        <taxon>Dikarya</taxon>
        <taxon>Ascomycota</taxon>
        <taxon>Pezizomycotina</taxon>
        <taxon>Dothideomycetes</taxon>
        <taxon>Pleosporomycetidae</taxon>
        <taxon>Pleosporales</taxon>
        <taxon>Delitschiaceae</taxon>
        <taxon>Delitschia</taxon>
    </lineage>
</organism>
<accession>A0A9P4JD19</accession>
<keyword evidence="2" id="KW-1185">Reference proteome</keyword>
<gene>
    <name evidence="1" type="ORF">GQ43DRAFT_218951</name>
</gene>
<name>A0A9P4JD19_9PLEO</name>
<sequence>MHVRQTFTIWFPAPMLTTSFCTIHQATEIESRETDVRELYLEIGSLSHVSALSEKALENSCIDVIIFRVCLFPSGSHFFLSPSSTENIELPWSSWLEVFRWYTEMWLCVAQCYIVAPEKMTWRCVTWSQSCRGLRIAGDKLSVTVEPIQF</sequence>
<comment type="caution">
    <text evidence="1">The sequence shown here is derived from an EMBL/GenBank/DDBJ whole genome shotgun (WGS) entry which is preliminary data.</text>
</comment>
<evidence type="ECO:0000313" key="2">
    <source>
        <dbReference type="Proteomes" id="UP000799536"/>
    </source>
</evidence>
<dbReference type="Proteomes" id="UP000799536">
    <property type="component" value="Unassembled WGS sequence"/>
</dbReference>